<evidence type="ECO:0000313" key="1">
    <source>
        <dbReference type="EMBL" id="RDB18295.1"/>
    </source>
</evidence>
<dbReference type="AlphaFoldDB" id="A0A369JCY1"/>
<dbReference type="EMBL" id="LUEZ02000106">
    <property type="protein sequence ID" value="RDB18295.1"/>
    <property type="molecule type" value="Genomic_DNA"/>
</dbReference>
<protein>
    <submittedName>
        <fullName evidence="1">Uncharacterized protein</fullName>
    </submittedName>
</protein>
<reference evidence="1" key="1">
    <citation type="submission" date="2018-04" db="EMBL/GenBank/DDBJ databases">
        <title>Whole genome sequencing of Hypsizygus marmoreus.</title>
        <authorList>
            <person name="Choi I.-G."/>
            <person name="Min B."/>
            <person name="Kim J.-G."/>
            <person name="Kim S."/>
            <person name="Oh Y.-L."/>
            <person name="Kong W.-S."/>
            <person name="Park H."/>
            <person name="Jeong J."/>
            <person name="Song E.-S."/>
        </authorList>
    </citation>
    <scope>NUCLEOTIDE SEQUENCE [LARGE SCALE GENOMIC DNA]</scope>
    <source>
        <strain evidence="1">51987-8</strain>
    </source>
</reference>
<organism evidence="1 2">
    <name type="scientific">Hypsizygus marmoreus</name>
    <name type="common">White beech mushroom</name>
    <name type="synonym">Agaricus marmoreus</name>
    <dbReference type="NCBI Taxonomy" id="39966"/>
    <lineage>
        <taxon>Eukaryota</taxon>
        <taxon>Fungi</taxon>
        <taxon>Dikarya</taxon>
        <taxon>Basidiomycota</taxon>
        <taxon>Agaricomycotina</taxon>
        <taxon>Agaricomycetes</taxon>
        <taxon>Agaricomycetidae</taxon>
        <taxon>Agaricales</taxon>
        <taxon>Tricholomatineae</taxon>
        <taxon>Lyophyllaceae</taxon>
        <taxon>Hypsizygus</taxon>
    </lineage>
</organism>
<dbReference type="InParanoid" id="A0A369JCY1"/>
<evidence type="ECO:0000313" key="2">
    <source>
        <dbReference type="Proteomes" id="UP000076154"/>
    </source>
</evidence>
<accession>A0A369JCY1</accession>
<keyword evidence="2" id="KW-1185">Reference proteome</keyword>
<comment type="caution">
    <text evidence="1">The sequence shown here is derived from an EMBL/GenBank/DDBJ whole genome shotgun (WGS) entry which is preliminary data.</text>
</comment>
<sequence length="99" mass="11355">MDTFASFDDLLLSLTADTTCLDYPCDTATPSQSSHLSICTEPMLDFADSLFSQLSLFNPFDRVLFINFEVFHQLSSLLSPFFFFFFRFSCVSCSIYYDT</sequence>
<proteinExistence type="predicted"/>
<gene>
    <name evidence="1" type="ORF">Hypma_000555</name>
</gene>
<dbReference type="Proteomes" id="UP000076154">
    <property type="component" value="Unassembled WGS sequence"/>
</dbReference>
<name>A0A369JCY1_HYPMA</name>